<dbReference type="InterPro" id="IPR011008">
    <property type="entry name" value="Dimeric_a/b-barrel"/>
</dbReference>
<dbReference type="InterPro" id="IPR019888">
    <property type="entry name" value="Tscrpt_reg_AsnC-like"/>
</dbReference>
<evidence type="ECO:0000256" key="1">
    <source>
        <dbReference type="ARBA" id="ARBA00023015"/>
    </source>
</evidence>
<protein>
    <submittedName>
        <fullName evidence="6">Transcription regulator, AsnC-type</fullName>
    </submittedName>
</protein>
<dbReference type="Pfam" id="PF13412">
    <property type="entry name" value="HTH_24"/>
    <property type="match status" value="1"/>
</dbReference>
<evidence type="ECO:0000256" key="2">
    <source>
        <dbReference type="ARBA" id="ARBA00023125"/>
    </source>
</evidence>
<dbReference type="InterPro" id="IPR000485">
    <property type="entry name" value="AsnC-type_HTH_dom"/>
</dbReference>
<dbReference type="PRINTS" id="PR00033">
    <property type="entry name" value="HTHASNC"/>
</dbReference>
<gene>
    <name evidence="5" type="ORF">B1B_10020</name>
    <name evidence="6" type="ORF">B2A_00232</name>
</gene>
<dbReference type="SUPFAM" id="SSF54909">
    <property type="entry name" value="Dimeric alpha+beta barrel"/>
    <property type="match status" value="1"/>
</dbReference>
<sequence length="154" mass="17231">MKVDKTNRAILEILQHDALATYDAIAKRLGRSPSLVRDRIRAMESDGVIQGYCAIVDRRRLGQTTEALIFCNLPAGNEEEAAATCIGLSQVTRVFHVSGEKRTVLRVATQDNRSLWEFIAIDLKAIGIVDLDVKVILKTRQRFPPDLVFTHTVD</sequence>
<dbReference type="InterPro" id="IPR036388">
    <property type="entry name" value="WH-like_DNA-bd_sf"/>
</dbReference>
<dbReference type="GO" id="GO:0043200">
    <property type="term" value="P:response to amino acid"/>
    <property type="evidence" value="ECO:0007669"/>
    <property type="project" value="TreeGrafter"/>
</dbReference>
<dbReference type="GO" id="GO:0043565">
    <property type="term" value="F:sequence-specific DNA binding"/>
    <property type="evidence" value="ECO:0007669"/>
    <property type="project" value="InterPro"/>
</dbReference>
<reference evidence="6" key="2">
    <citation type="journal article" date="2014" name="ISME J.">
        <title>Microbial stratification in low pH oxic and suboxic macroscopic growths along an acid mine drainage.</title>
        <authorList>
            <person name="Mendez-Garcia C."/>
            <person name="Mesa V."/>
            <person name="Sprenger R.R."/>
            <person name="Richter M."/>
            <person name="Diez M.S."/>
            <person name="Solano J."/>
            <person name="Bargiela R."/>
            <person name="Golyshina O.V."/>
            <person name="Manteca A."/>
            <person name="Ramos J.L."/>
            <person name="Gallego J.R."/>
            <person name="Llorente I."/>
            <person name="Martins Dos Santos V.A."/>
            <person name="Jensen O.N."/>
            <person name="Pelaez A.I."/>
            <person name="Sanchez J."/>
            <person name="Ferrer M."/>
        </authorList>
    </citation>
    <scope>NUCLEOTIDE SEQUENCE</scope>
</reference>
<dbReference type="InterPro" id="IPR036390">
    <property type="entry name" value="WH_DNA-bd_sf"/>
</dbReference>
<evidence type="ECO:0000259" key="4">
    <source>
        <dbReference type="PROSITE" id="PS50956"/>
    </source>
</evidence>
<dbReference type="Gene3D" id="3.30.70.920">
    <property type="match status" value="1"/>
</dbReference>
<dbReference type="Gene3D" id="1.10.10.10">
    <property type="entry name" value="Winged helix-like DNA-binding domain superfamily/Winged helix DNA-binding domain"/>
    <property type="match status" value="1"/>
</dbReference>
<keyword evidence="1" id="KW-0805">Transcription regulation</keyword>
<evidence type="ECO:0000256" key="3">
    <source>
        <dbReference type="ARBA" id="ARBA00023163"/>
    </source>
</evidence>
<dbReference type="SMART" id="SM00344">
    <property type="entry name" value="HTH_ASNC"/>
    <property type="match status" value="1"/>
</dbReference>
<dbReference type="PANTHER" id="PTHR30154:SF34">
    <property type="entry name" value="TRANSCRIPTIONAL REGULATOR AZLB"/>
    <property type="match status" value="1"/>
</dbReference>
<evidence type="ECO:0000313" key="6">
    <source>
        <dbReference type="EMBL" id="EQD68964.1"/>
    </source>
</evidence>
<dbReference type="EMBL" id="AUZY01006607">
    <property type="protein sequence ID" value="EQD53809.1"/>
    <property type="molecule type" value="Genomic_DNA"/>
</dbReference>
<dbReference type="EMBL" id="AUZZ01000164">
    <property type="protein sequence ID" value="EQD68964.1"/>
    <property type="molecule type" value="Genomic_DNA"/>
</dbReference>
<comment type="caution">
    <text evidence="6">The sequence shown here is derived from an EMBL/GenBank/DDBJ whole genome shotgun (WGS) entry which is preliminary data.</text>
</comment>
<accession>T1CLJ6</accession>
<organism evidence="6">
    <name type="scientific">mine drainage metagenome</name>
    <dbReference type="NCBI Taxonomy" id="410659"/>
    <lineage>
        <taxon>unclassified sequences</taxon>
        <taxon>metagenomes</taxon>
        <taxon>ecological metagenomes</taxon>
    </lineage>
</organism>
<proteinExistence type="predicted"/>
<name>T1CLJ6_9ZZZZ</name>
<keyword evidence="3" id="KW-0804">Transcription</keyword>
<dbReference type="GO" id="GO:0005829">
    <property type="term" value="C:cytosol"/>
    <property type="evidence" value="ECO:0007669"/>
    <property type="project" value="TreeGrafter"/>
</dbReference>
<dbReference type="PROSITE" id="PS50956">
    <property type="entry name" value="HTH_ASNC_2"/>
    <property type="match status" value="1"/>
</dbReference>
<feature type="domain" description="HTH asnC-type" evidence="4">
    <location>
        <begin position="3"/>
        <end position="64"/>
    </location>
</feature>
<reference evidence="6" key="1">
    <citation type="submission" date="2013-08" db="EMBL/GenBank/DDBJ databases">
        <authorList>
            <person name="Mendez C."/>
            <person name="Richter M."/>
            <person name="Ferrer M."/>
            <person name="Sanchez J."/>
        </authorList>
    </citation>
    <scope>NUCLEOTIDE SEQUENCE</scope>
</reference>
<dbReference type="PANTHER" id="PTHR30154">
    <property type="entry name" value="LEUCINE-RESPONSIVE REGULATORY PROTEIN"/>
    <property type="match status" value="1"/>
</dbReference>
<keyword evidence="2" id="KW-0238">DNA-binding</keyword>
<dbReference type="SUPFAM" id="SSF46785">
    <property type="entry name" value="Winged helix' DNA-binding domain"/>
    <property type="match status" value="1"/>
</dbReference>
<dbReference type="AlphaFoldDB" id="T1CLJ6"/>
<evidence type="ECO:0000313" key="5">
    <source>
        <dbReference type="EMBL" id="EQD53809.1"/>
    </source>
</evidence>